<dbReference type="GO" id="GO:0012505">
    <property type="term" value="C:endomembrane system"/>
    <property type="evidence" value="ECO:0007669"/>
    <property type="project" value="TreeGrafter"/>
</dbReference>
<dbReference type="OrthoDB" id="340432at2759"/>
<sequence length="511" mass="60007">MLMYRDWNHFFNNTVKRKESHFKVEIAYNHLLNWACARGSLPNDYALKLLNVEEYCKANFLENNTVPDQIKHIFHKTNDEYTEWYDSLNQAFELLKNSDEGKKVNFIGQYTYEPLQKLNKVLKNFKKHNLHIVSYYQLLHKYVTYYVPYLKKNITRTTSELNDIKVKEVESTKKIKSLSTELKVKLNKYGLEVTNYPFKDEFQTVLFFDLQEKIVDESVKYMRETYENAVEILKELHEPLVTLLESFVRFQKMEEKYSVTESTKFLNHASKQGLEPFQNASNLHESIQSHNNSISTQTLQIHTATPILPKYSNITHNVNIGDEVIVIEEGVKLDPEVKSLLFDSFLGNNMCRKFLLSDLYELLIFVSLREDELKRASSMPSYNLLDNSDQPDHTLGISLRDYEQYKEKLNLVIELLSGPKTVNVQNLLKNQQKLSEKVYSEMSLWTQALIELTKQDSYQYQIKSLELNLKTLKSDLENVRKNVLNIKNKLEQETSSISKLQVHIFGEIDQI</sequence>
<dbReference type="AlphaFoldDB" id="Q4UHK8"/>
<gene>
    <name evidence="3" type="ORF">TA02830</name>
</gene>
<dbReference type="PANTHER" id="PTHR14894">
    <property type="entry name" value="CDK5 REGULATORY SUBUNIT-ASSOCIATED PROTEIN 3"/>
    <property type="match status" value="1"/>
</dbReference>
<dbReference type="InParanoid" id="Q4UHK8"/>
<keyword evidence="2" id="KW-0175">Coiled coil</keyword>
<dbReference type="PANTHER" id="PTHR14894:SF0">
    <property type="entry name" value="CDK5 REGULATORY SUBUNIT-ASSOCIATED PROTEIN 3"/>
    <property type="match status" value="1"/>
</dbReference>
<dbReference type="EMBL" id="CR940347">
    <property type="protein sequence ID" value="CAI73431.1"/>
    <property type="molecule type" value="Genomic_DNA"/>
</dbReference>
<dbReference type="VEuPathDB" id="PiroplasmaDB:TA02830"/>
<proteinExistence type="inferred from homology"/>
<dbReference type="STRING" id="5874.Q4UHK8"/>
<comment type="similarity">
    <text evidence="1">Belongs to the CDK5RAP3 family.</text>
</comment>
<evidence type="ECO:0000313" key="3">
    <source>
        <dbReference type="EMBL" id="CAI73431.1"/>
    </source>
</evidence>
<name>Q4UHK8_THEAN</name>
<reference evidence="3 4" key="1">
    <citation type="journal article" date="2005" name="Science">
        <title>Genome of the host-cell transforming parasite Theileria annulata compared with T. parva.</title>
        <authorList>
            <person name="Pain A."/>
            <person name="Renauld H."/>
            <person name="Berriman M."/>
            <person name="Murphy L."/>
            <person name="Yeats C.A."/>
            <person name="Weir W."/>
            <person name="Kerhornou A."/>
            <person name="Aslett M."/>
            <person name="Bishop R."/>
            <person name="Bouchier C."/>
            <person name="Cochet M."/>
            <person name="Coulson R.M.R."/>
            <person name="Cronin A."/>
            <person name="de Villiers E.P."/>
            <person name="Fraser A."/>
            <person name="Fosker N."/>
            <person name="Gardner M."/>
            <person name="Goble A."/>
            <person name="Griffiths-Jones S."/>
            <person name="Harris D.E."/>
            <person name="Katzer F."/>
            <person name="Larke N."/>
            <person name="Lord A."/>
            <person name="Maser P."/>
            <person name="McKellar S."/>
            <person name="Mooney P."/>
            <person name="Morton F."/>
            <person name="Nene V."/>
            <person name="O'Neil S."/>
            <person name="Price C."/>
            <person name="Quail M.A."/>
            <person name="Rabbinowitsch E."/>
            <person name="Rawlings N.D."/>
            <person name="Rutter S."/>
            <person name="Saunders D."/>
            <person name="Seeger K."/>
            <person name="Shah T."/>
            <person name="Squares R."/>
            <person name="Squares S."/>
            <person name="Tivey A."/>
            <person name="Walker A.R."/>
            <person name="Woodward J."/>
            <person name="Dobbelaere D.A.E."/>
            <person name="Langsley G."/>
            <person name="Rajandream M.A."/>
            <person name="McKeever D."/>
            <person name="Shiels B."/>
            <person name="Tait A."/>
            <person name="Barrell B.G."/>
            <person name="Hall N."/>
        </authorList>
    </citation>
    <scope>NUCLEOTIDE SEQUENCE [LARGE SCALE GENOMIC DNA]</scope>
    <source>
        <strain evidence="4">Ankara</strain>
    </source>
</reference>
<accession>Q4UHK8</accession>
<dbReference type="GO" id="GO:0007346">
    <property type="term" value="P:regulation of mitotic cell cycle"/>
    <property type="evidence" value="ECO:0007669"/>
    <property type="project" value="TreeGrafter"/>
</dbReference>
<dbReference type="GeneID" id="3864411"/>
<dbReference type="InterPro" id="IPR008491">
    <property type="entry name" value="CDK5RAP3"/>
</dbReference>
<dbReference type="RefSeq" id="XP_954108.1">
    <property type="nucleotide sequence ID" value="XM_949015.1"/>
</dbReference>
<dbReference type="Proteomes" id="UP000001950">
    <property type="component" value="Chromosome 1"/>
</dbReference>
<feature type="coiled-coil region" evidence="2">
    <location>
        <begin position="455"/>
        <end position="496"/>
    </location>
</feature>
<dbReference type="eggNOG" id="ENOG502SZWY">
    <property type="taxonomic scope" value="Eukaryota"/>
</dbReference>
<dbReference type="KEGG" id="tan:TA02830"/>
<dbReference type="Pfam" id="PF05600">
    <property type="entry name" value="CDK5RAP3"/>
    <property type="match status" value="1"/>
</dbReference>
<keyword evidence="4" id="KW-1185">Reference proteome</keyword>
<dbReference type="OMA" id="HKYVTYY"/>
<protein>
    <submittedName>
        <fullName evidence="3">Uncharacterized protein</fullName>
    </submittedName>
</protein>
<evidence type="ECO:0000256" key="1">
    <source>
        <dbReference type="ARBA" id="ARBA00007478"/>
    </source>
</evidence>
<evidence type="ECO:0000256" key="2">
    <source>
        <dbReference type="SAM" id="Coils"/>
    </source>
</evidence>
<organism evidence="3 4">
    <name type="scientific">Theileria annulata</name>
    <dbReference type="NCBI Taxonomy" id="5874"/>
    <lineage>
        <taxon>Eukaryota</taxon>
        <taxon>Sar</taxon>
        <taxon>Alveolata</taxon>
        <taxon>Apicomplexa</taxon>
        <taxon>Aconoidasida</taxon>
        <taxon>Piroplasmida</taxon>
        <taxon>Theileriidae</taxon>
        <taxon>Theileria</taxon>
    </lineage>
</organism>
<evidence type="ECO:0000313" key="4">
    <source>
        <dbReference type="Proteomes" id="UP000001950"/>
    </source>
</evidence>